<proteinExistence type="predicted"/>
<sequence>MLSSTLSSPRSESGLRFSGHSCSILTWLVRRLPAVDPPTFCIRHAQANTRQSRRSNDMVLYAAGTGIYHDLLGHFGSTSRAHPHSLDAVRESSAGPDSDPPSVILAYGPIERQLEV</sequence>
<dbReference type="InParanoid" id="K2RPA7"/>
<dbReference type="VEuPathDB" id="FungiDB:MPH_06324"/>
<organism evidence="2 3">
    <name type="scientific">Macrophomina phaseolina (strain MS6)</name>
    <name type="common">Charcoal rot fungus</name>
    <dbReference type="NCBI Taxonomy" id="1126212"/>
    <lineage>
        <taxon>Eukaryota</taxon>
        <taxon>Fungi</taxon>
        <taxon>Dikarya</taxon>
        <taxon>Ascomycota</taxon>
        <taxon>Pezizomycotina</taxon>
        <taxon>Dothideomycetes</taxon>
        <taxon>Dothideomycetes incertae sedis</taxon>
        <taxon>Botryosphaeriales</taxon>
        <taxon>Botryosphaeriaceae</taxon>
        <taxon>Macrophomina</taxon>
    </lineage>
</organism>
<comment type="caution">
    <text evidence="2">The sequence shown here is derived from an EMBL/GenBank/DDBJ whole genome shotgun (WGS) entry which is preliminary data.</text>
</comment>
<dbReference type="HOGENOM" id="CLU_2097323_0_0_1"/>
<name>K2RPA7_MACPH</name>
<feature type="region of interest" description="Disordered" evidence="1">
    <location>
        <begin position="82"/>
        <end position="104"/>
    </location>
</feature>
<dbReference type="EMBL" id="AHHD01000267">
    <property type="protein sequence ID" value="EKG16548.1"/>
    <property type="molecule type" value="Genomic_DNA"/>
</dbReference>
<reference evidence="2 3" key="1">
    <citation type="journal article" date="2012" name="BMC Genomics">
        <title>Tools to kill: Genome of one of the most destructive plant pathogenic fungi Macrophomina phaseolina.</title>
        <authorList>
            <person name="Islam M.S."/>
            <person name="Haque M.S."/>
            <person name="Islam M.M."/>
            <person name="Emdad E.M."/>
            <person name="Halim A."/>
            <person name="Hossen Q.M.M."/>
            <person name="Hossain M.Z."/>
            <person name="Ahmed B."/>
            <person name="Rahim S."/>
            <person name="Rahman M.S."/>
            <person name="Alam M.M."/>
            <person name="Hou S."/>
            <person name="Wan X."/>
            <person name="Saito J.A."/>
            <person name="Alam M."/>
        </authorList>
    </citation>
    <scope>NUCLEOTIDE SEQUENCE [LARGE SCALE GENOMIC DNA]</scope>
    <source>
        <strain evidence="2 3">MS6</strain>
    </source>
</reference>
<dbReference type="AlphaFoldDB" id="K2RPA7"/>
<gene>
    <name evidence="2" type="ORF">MPH_06324</name>
</gene>
<evidence type="ECO:0000256" key="1">
    <source>
        <dbReference type="SAM" id="MobiDB-lite"/>
    </source>
</evidence>
<protein>
    <submittedName>
        <fullName evidence="2">Uncharacterized protein</fullName>
    </submittedName>
</protein>
<dbReference type="Proteomes" id="UP000007129">
    <property type="component" value="Unassembled WGS sequence"/>
</dbReference>
<evidence type="ECO:0000313" key="3">
    <source>
        <dbReference type="Proteomes" id="UP000007129"/>
    </source>
</evidence>
<accession>K2RPA7</accession>
<evidence type="ECO:0000313" key="2">
    <source>
        <dbReference type="EMBL" id="EKG16548.1"/>
    </source>
</evidence>